<dbReference type="Pfam" id="PF04237">
    <property type="entry name" value="YjbR"/>
    <property type="match status" value="1"/>
</dbReference>
<reference evidence="1" key="1">
    <citation type="submission" date="2021-01" db="EMBL/GenBank/DDBJ databases">
        <title>Microvirga sp.</title>
        <authorList>
            <person name="Kim M.K."/>
        </authorList>
    </citation>
    <scope>NUCLEOTIDE SEQUENCE</scope>
    <source>
        <strain evidence="1">5420S-16</strain>
    </source>
</reference>
<keyword evidence="2" id="KW-1185">Reference proteome</keyword>
<dbReference type="InterPro" id="IPR038056">
    <property type="entry name" value="YjbR-like_sf"/>
</dbReference>
<dbReference type="Gene3D" id="3.90.1150.30">
    <property type="match status" value="1"/>
</dbReference>
<organism evidence="1 2">
    <name type="scientific">Microvirga aerilata</name>
    <dbReference type="NCBI Taxonomy" id="670292"/>
    <lineage>
        <taxon>Bacteria</taxon>
        <taxon>Pseudomonadati</taxon>
        <taxon>Pseudomonadota</taxon>
        <taxon>Alphaproteobacteria</taxon>
        <taxon>Hyphomicrobiales</taxon>
        <taxon>Methylobacteriaceae</taxon>
        <taxon>Microvirga</taxon>
    </lineage>
</organism>
<evidence type="ECO:0000313" key="1">
    <source>
        <dbReference type="EMBL" id="MBL0403258.1"/>
    </source>
</evidence>
<dbReference type="GO" id="GO:0003677">
    <property type="term" value="F:DNA binding"/>
    <property type="evidence" value="ECO:0007669"/>
    <property type="project" value="UniProtKB-KW"/>
</dbReference>
<dbReference type="Proteomes" id="UP000605848">
    <property type="component" value="Unassembled WGS sequence"/>
</dbReference>
<dbReference type="InterPro" id="IPR058532">
    <property type="entry name" value="YjbR/MT2646/Rv2570-like"/>
</dbReference>
<sequence>MTPDDFRRLALQLPEAVEEKHMEHPDFRVRGKVFATLGWPDATWGVIKLPPEEQELRTRAEPTVFEPVPGAYGRRGYTKVRLSTADQQILQGALRAAWRAIAPKHLIAEHD</sequence>
<dbReference type="EMBL" id="JAEQMY010000004">
    <property type="protein sequence ID" value="MBL0403258.1"/>
    <property type="molecule type" value="Genomic_DNA"/>
</dbReference>
<dbReference type="SUPFAM" id="SSF142906">
    <property type="entry name" value="YjbR-like"/>
    <property type="match status" value="1"/>
</dbReference>
<evidence type="ECO:0000313" key="2">
    <source>
        <dbReference type="Proteomes" id="UP000605848"/>
    </source>
</evidence>
<proteinExistence type="predicted"/>
<dbReference type="RefSeq" id="WP_202056315.1">
    <property type="nucleotide sequence ID" value="NZ_JAEQMY010000004.1"/>
</dbReference>
<comment type="caution">
    <text evidence="1">The sequence shown here is derived from an EMBL/GenBank/DDBJ whole genome shotgun (WGS) entry which is preliminary data.</text>
</comment>
<protein>
    <submittedName>
        <fullName evidence="1">MmcQ/YjbR family DNA-binding protein</fullName>
    </submittedName>
</protein>
<gene>
    <name evidence="1" type="ORF">JKG68_04710</name>
</gene>
<name>A0A937CWB3_9HYPH</name>
<keyword evidence="1" id="KW-0238">DNA-binding</keyword>
<accession>A0A937CWB3</accession>
<dbReference type="AlphaFoldDB" id="A0A937CWB3"/>